<reference evidence="1 2" key="1">
    <citation type="submission" date="2016-09" db="EMBL/GenBank/DDBJ databases">
        <title>Complete genome of Desulfosporosinus sp. OL.</title>
        <authorList>
            <person name="Mardanov A."/>
            <person name="Beletsky A."/>
            <person name="Panova A."/>
            <person name="Karnachuk O."/>
            <person name="Ravin N."/>
        </authorList>
    </citation>
    <scope>NUCLEOTIDE SEQUENCE [LARGE SCALE GENOMIC DNA]</scope>
    <source>
        <strain evidence="1 2">OL</strain>
    </source>
</reference>
<dbReference type="EMBL" id="MLBF01000009">
    <property type="protein sequence ID" value="OLN32336.1"/>
    <property type="molecule type" value="Genomic_DNA"/>
</dbReference>
<gene>
    <name evidence="1" type="ORF">DSOL_1656</name>
</gene>
<proteinExistence type="predicted"/>
<dbReference type="OrthoDB" id="2085013at2"/>
<dbReference type="AlphaFoldDB" id="A0A1Q8QYE2"/>
<evidence type="ECO:0000313" key="2">
    <source>
        <dbReference type="Proteomes" id="UP000186102"/>
    </source>
</evidence>
<dbReference type="RefSeq" id="WP_075364346.1">
    <property type="nucleotide sequence ID" value="NZ_MLBF01000009.1"/>
</dbReference>
<sequence length="104" mass="11382">MDGIALVFLLAVVVEKVVEVFKDIVYAIPFFPDKFRPLTLEVLSLVCGLFLAFQSNIDAFQLLNVKISTPMIGVGITGLVIGKGANFAHDFFHTVGKNQKRGLV</sequence>
<accession>A0A1Q8QYE2</accession>
<organism evidence="1 2">
    <name type="scientific">Desulfosporosinus metallidurans</name>
    <dbReference type="NCBI Taxonomy" id="1888891"/>
    <lineage>
        <taxon>Bacteria</taxon>
        <taxon>Bacillati</taxon>
        <taxon>Bacillota</taxon>
        <taxon>Clostridia</taxon>
        <taxon>Eubacteriales</taxon>
        <taxon>Desulfitobacteriaceae</taxon>
        <taxon>Desulfosporosinus</taxon>
    </lineage>
</organism>
<keyword evidence="2" id="KW-1185">Reference proteome</keyword>
<dbReference type="STRING" id="1888891.DSOL_1656"/>
<comment type="caution">
    <text evidence="1">The sequence shown here is derived from an EMBL/GenBank/DDBJ whole genome shotgun (WGS) entry which is preliminary data.</text>
</comment>
<evidence type="ECO:0000313" key="1">
    <source>
        <dbReference type="EMBL" id="OLN32336.1"/>
    </source>
</evidence>
<name>A0A1Q8QYE2_9FIRM</name>
<protein>
    <submittedName>
        <fullName evidence="1">Uncharacterized protein</fullName>
    </submittedName>
</protein>
<dbReference type="Proteomes" id="UP000186102">
    <property type="component" value="Unassembled WGS sequence"/>
</dbReference>